<proteinExistence type="predicted"/>
<dbReference type="NCBIfam" id="TIGR01898">
    <property type="entry name" value="cas_TM1791_cmr6"/>
    <property type="match status" value="1"/>
</dbReference>
<name>A0ABU1IU13_9BACL</name>
<protein>
    <submittedName>
        <fullName evidence="3">CRISPR-associated protein Cmr6</fullName>
    </submittedName>
</protein>
<dbReference type="PANTHER" id="PTHR39965">
    <property type="entry name" value="CRISPR SYSTEM CMR SUBUNIT CMR6"/>
    <property type="match status" value="1"/>
</dbReference>
<evidence type="ECO:0000259" key="2">
    <source>
        <dbReference type="Pfam" id="PF03787"/>
    </source>
</evidence>
<gene>
    <name evidence="3" type="ORF">JOC58_000629</name>
</gene>
<accession>A0ABU1IU13</accession>
<keyword evidence="4" id="KW-1185">Reference proteome</keyword>
<dbReference type="Proteomes" id="UP001185028">
    <property type="component" value="Unassembled WGS sequence"/>
</dbReference>
<dbReference type="PANTHER" id="PTHR39965:SF1">
    <property type="entry name" value="CRISPR SYSTEM CMR SUBUNIT CMR6"/>
    <property type="match status" value="1"/>
</dbReference>
<sequence>MNKMNNRKNDPKPKDFLPIDAVEFLKKSGGCENDYLSFHRFGNYAIKERKDKKVISVSPRLSFLNDKKNDEFSKLTLQSIHSRQQLIMNDLPDYLKFKYKVDGRLLLGVGGGTPYTTISPMKLHPLYGIPYIPASSLKGVVHHCWLHEHTAEMLDEQQRISVKNDLDLCFGKGSDEEQSASGKLIFLDAYPVGKYNIVNDVMTPHYKEYYNSKGMKAPLDNDSPNIISIPAIENTEFMIYIGLNFKKNELRAELRKQIIQTVISTIEDYGIGAKTAIGYGLGRATIM</sequence>
<dbReference type="Pfam" id="PF03787">
    <property type="entry name" value="RAMPs"/>
    <property type="match status" value="1"/>
</dbReference>
<dbReference type="InterPro" id="IPR010172">
    <property type="entry name" value="CRISPR-assoc_prot_TM1791"/>
</dbReference>
<evidence type="ECO:0000256" key="1">
    <source>
        <dbReference type="ARBA" id="ARBA00023118"/>
    </source>
</evidence>
<dbReference type="InterPro" id="IPR005537">
    <property type="entry name" value="RAMP_III_fam"/>
</dbReference>
<evidence type="ECO:0000313" key="4">
    <source>
        <dbReference type="Proteomes" id="UP001185028"/>
    </source>
</evidence>
<feature type="domain" description="CRISPR type III-associated protein" evidence="2">
    <location>
        <begin position="109"/>
        <end position="281"/>
    </location>
</feature>
<evidence type="ECO:0000313" key="3">
    <source>
        <dbReference type="EMBL" id="MDR6242745.1"/>
    </source>
</evidence>
<reference evidence="3 4" key="1">
    <citation type="submission" date="2023-07" db="EMBL/GenBank/DDBJ databases">
        <title>Genomic Encyclopedia of Type Strains, Phase IV (KMG-IV): sequencing the most valuable type-strain genomes for metagenomic binning, comparative biology and taxonomic classification.</title>
        <authorList>
            <person name="Goeker M."/>
        </authorList>
    </citation>
    <scope>NUCLEOTIDE SEQUENCE [LARGE SCALE GENOMIC DNA]</scope>
    <source>
        <strain evidence="3 4">DSM 22170</strain>
    </source>
</reference>
<keyword evidence="1" id="KW-0051">Antiviral defense</keyword>
<comment type="caution">
    <text evidence="3">The sequence shown here is derived from an EMBL/GenBank/DDBJ whole genome shotgun (WGS) entry which is preliminary data.</text>
</comment>
<dbReference type="EMBL" id="JAVDQH010000002">
    <property type="protein sequence ID" value="MDR6242745.1"/>
    <property type="molecule type" value="Genomic_DNA"/>
</dbReference>
<organism evidence="3 4">
    <name type="scientific">Paenibacillus hunanensis</name>
    <dbReference type="NCBI Taxonomy" id="539262"/>
    <lineage>
        <taxon>Bacteria</taxon>
        <taxon>Bacillati</taxon>
        <taxon>Bacillota</taxon>
        <taxon>Bacilli</taxon>
        <taxon>Bacillales</taxon>
        <taxon>Paenibacillaceae</taxon>
        <taxon>Paenibacillus</taxon>
    </lineage>
</organism>